<dbReference type="MEROPS" id="I04.073"/>
<dbReference type="InterPro" id="IPR000215">
    <property type="entry name" value="Serpin_fam"/>
</dbReference>
<dbReference type="SMART" id="SM00093">
    <property type="entry name" value="SERPIN"/>
    <property type="match status" value="1"/>
</dbReference>
<dbReference type="InterPro" id="IPR023796">
    <property type="entry name" value="Serpin_dom"/>
</dbReference>
<feature type="chain" id="PRO_5004794355" evidence="2">
    <location>
        <begin position="23"/>
        <end position="415"/>
    </location>
</feature>
<comment type="similarity">
    <text evidence="1">Belongs to the serpin family.</text>
</comment>
<dbReference type="PANTHER" id="PTHR11461">
    <property type="entry name" value="SERINE PROTEASE INHIBITOR, SERPIN"/>
    <property type="match status" value="1"/>
</dbReference>
<dbReference type="EMBL" id="CP007128">
    <property type="protein sequence ID" value="AHG91962.1"/>
    <property type="molecule type" value="Genomic_DNA"/>
</dbReference>
<evidence type="ECO:0000256" key="2">
    <source>
        <dbReference type="SAM" id="SignalP"/>
    </source>
</evidence>
<dbReference type="eggNOG" id="COG4826">
    <property type="taxonomic scope" value="Bacteria"/>
</dbReference>
<protein>
    <submittedName>
        <fullName evidence="4">Serpin domain protein</fullName>
    </submittedName>
</protein>
<dbReference type="GO" id="GO:0004867">
    <property type="term" value="F:serine-type endopeptidase inhibitor activity"/>
    <property type="evidence" value="ECO:0007669"/>
    <property type="project" value="InterPro"/>
</dbReference>
<dbReference type="GO" id="GO:0005615">
    <property type="term" value="C:extracellular space"/>
    <property type="evidence" value="ECO:0007669"/>
    <property type="project" value="InterPro"/>
</dbReference>
<dbReference type="InterPro" id="IPR036186">
    <property type="entry name" value="Serpin_sf"/>
</dbReference>
<dbReference type="SUPFAM" id="SSF56574">
    <property type="entry name" value="Serpins"/>
    <property type="match status" value="1"/>
</dbReference>
<accession>W0RN82</accession>
<feature type="signal peptide" evidence="2">
    <location>
        <begin position="1"/>
        <end position="22"/>
    </location>
</feature>
<evidence type="ECO:0000256" key="1">
    <source>
        <dbReference type="RuleBase" id="RU000411"/>
    </source>
</evidence>
<sequence>MPLRRTSLLVLLAAACSSAPDATGPGDAPGLPGAGDTLPAQLSAGERLTVTESNAFGLGLFQRVSARRARQNVFISPYSAAVALGMTLNGAAGTTADAMAATLGFAGQSLPQIDAAYRALNQRLVRADTAVRFESANSIWYEKTFPFTQAFFDTTARYFGAEVQALDFRDEQGSLARINGWAKDRTNGRIEKVLDQIRADDQVMFLLNAVYFKGDWTTPFDSRQTASAEFTRADGAKQTVDMMTHRSVHPVWRASDLTAVELPYGTGAFSMVVLVPATGRSVDDLVASLGPAKWQQVVDSLKPQDMQLYLPRFTMRYEDEWKDVLTAMGMGVAFTPGQADFTRMSTRGREVYIDFVKQNTFVAVNEKGTEAGAVTTVGIGLVSLPPPVRVDRAFVVVIREKVTGAVLFAGKVASI</sequence>
<reference evidence="4 5" key="1">
    <citation type="journal article" date="2014" name="Genome Announc.">
        <title>Genome Sequence and Methylome of Soil Bacterium Gemmatirosa kalamazoonensis KBS708T, a Member of the Rarely Cultivated Gemmatimonadetes Phylum.</title>
        <authorList>
            <person name="Debruyn J.M."/>
            <person name="Radosevich M."/>
            <person name="Wommack K.E."/>
            <person name="Polson S.W."/>
            <person name="Hauser L.J."/>
            <person name="Fawaz M.N."/>
            <person name="Korlach J."/>
            <person name="Tsai Y.C."/>
        </authorList>
    </citation>
    <scope>NUCLEOTIDE SEQUENCE [LARGE SCALE GENOMIC DNA]</scope>
    <source>
        <strain evidence="4 5">KBS708</strain>
    </source>
</reference>
<dbReference type="Pfam" id="PF00079">
    <property type="entry name" value="Serpin"/>
    <property type="match status" value="1"/>
</dbReference>
<dbReference type="RefSeq" id="WP_025413395.1">
    <property type="nucleotide sequence ID" value="NZ_CP007128.1"/>
</dbReference>
<dbReference type="CDD" id="cd19588">
    <property type="entry name" value="serpin_miropin-like"/>
    <property type="match status" value="1"/>
</dbReference>
<evidence type="ECO:0000313" key="5">
    <source>
        <dbReference type="Proteomes" id="UP000019151"/>
    </source>
</evidence>
<dbReference type="STRING" id="861299.J421_4425"/>
<dbReference type="PROSITE" id="PS51257">
    <property type="entry name" value="PROKAR_LIPOPROTEIN"/>
    <property type="match status" value="1"/>
</dbReference>
<dbReference type="AlphaFoldDB" id="W0RN82"/>
<dbReference type="PANTHER" id="PTHR11461:SF211">
    <property type="entry name" value="GH10112P-RELATED"/>
    <property type="match status" value="1"/>
</dbReference>
<dbReference type="InParanoid" id="W0RN82"/>
<dbReference type="Gene3D" id="3.30.497.10">
    <property type="entry name" value="Antithrombin, subunit I, domain 2"/>
    <property type="match status" value="1"/>
</dbReference>
<dbReference type="Proteomes" id="UP000019151">
    <property type="component" value="Chromosome"/>
</dbReference>
<dbReference type="HOGENOM" id="CLU_023330_0_3_0"/>
<dbReference type="OrthoDB" id="9764871at2"/>
<dbReference type="InterPro" id="IPR042178">
    <property type="entry name" value="Serpin_sf_1"/>
</dbReference>
<evidence type="ECO:0000259" key="3">
    <source>
        <dbReference type="SMART" id="SM00093"/>
    </source>
</evidence>
<dbReference type="InterPro" id="IPR042185">
    <property type="entry name" value="Serpin_sf_2"/>
</dbReference>
<proteinExistence type="inferred from homology"/>
<feature type="domain" description="Serpin" evidence="3">
    <location>
        <begin position="58"/>
        <end position="415"/>
    </location>
</feature>
<organism evidence="4 5">
    <name type="scientific">Gemmatirosa kalamazoonensis</name>
    <dbReference type="NCBI Taxonomy" id="861299"/>
    <lineage>
        <taxon>Bacteria</taxon>
        <taxon>Pseudomonadati</taxon>
        <taxon>Gemmatimonadota</taxon>
        <taxon>Gemmatimonadia</taxon>
        <taxon>Gemmatimonadales</taxon>
        <taxon>Gemmatimonadaceae</taxon>
        <taxon>Gemmatirosa</taxon>
    </lineage>
</organism>
<dbReference type="Gene3D" id="2.30.39.10">
    <property type="entry name" value="Alpha-1-antitrypsin, domain 1"/>
    <property type="match status" value="1"/>
</dbReference>
<keyword evidence="2" id="KW-0732">Signal</keyword>
<gene>
    <name evidence="4" type="ORF">J421_4425</name>
</gene>
<dbReference type="KEGG" id="gba:J421_4425"/>
<evidence type="ECO:0000313" key="4">
    <source>
        <dbReference type="EMBL" id="AHG91962.1"/>
    </source>
</evidence>
<name>W0RN82_9BACT</name>
<keyword evidence="5" id="KW-1185">Reference proteome</keyword>